<dbReference type="AlphaFoldDB" id="A0A6J7TDJ3"/>
<gene>
    <name evidence="1" type="ORF">UFOPK4303_01027</name>
</gene>
<protein>
    <submittedName>
        <fullName evidence="1">Unannotated protein</fullName>
    </submittedName>
</protein>
<proteinExistence type="predicted"/>
<dbReference type="EMBL" id="CAFBQI010000094">
    <property type="protein sequence ID" value="CAB5051919.1"/>
    <property type="molecule type" value="Genomic_DNA"/>
</dbReference>
<accession>A0A6J7TDJ3</accession>
<name>A0A6J7TDJ3_9ZZZZ</name>
<reference evidence="1" key="1">
    <citation type="submission" date="2020-05" db="EMBL/GenBank/DDBJ databases">
        <authorList>
            <person name="Chiriac C."/>
            <person name="Salcher M."/>
            <person name="Ghai R."/>
            <person name="Kavagutti S V."/>
        </authorList>
    </citation>
    <scope>NUCLEOTIDE SEQUENCE</scope>
</reference>
<organism evidence="1">
    <name type="scientific">freshwater metagenome</name>
    <dbReference type="NCBI Taxonomy" id="449393"/>
    <lineage>
        <taxon>unclassified sequences</taxon>
        <taxon>metagenomes</taxon>
        <taxon>ecological metagenomes</taxon>
    </lineage>
</organism>
<evidence type="ECO:0000313" key="1">
    <source>
        <dbReference type="EMBL" id="CAB5051919.1"/>
    </source>
</evidence>
<sequence>MMFFKVSAAVYPPPNISFSMSTSESIVGVFGVSNSSSAGVVLASPGAILVTIASTFAANPHFGHRT</sequence>